<dbReference type="InterPro" id="IPR028325">
    <property type="entry name" value="VG_K_chnl"/>
</dbReference>
<reference evidence="15" key="2">
    <citation type="submission" date="2012-11" db="EMBL/GenBank/DDBJ databases">
        <authorList>
            <person name="Kuo A."/>
            <person name="Curtis B.A."/>
            <person name="Tanifuji G."/>
            <person name="Burki F."/>
            <person name="Gruber A."/>
            <person name="Irimia M."/>
            <person name="Maruyama S."/>
            <person name="Arias M.C."/>
            <person name="Ball S.G."/>
            <person name="Gile G.H."/>
            <person name="Hirakawa Y."/>
            <person name="Hopkins J.F."/>
            <person name="Rensing S.A."/>
            <person name="Schmutz J."/>
            <person name="Symeonidi A."/>
            <person name="Elias M."/>
            <person name="Eveleigh R.J."/>
            <person name="Herman E.K."/>
            <person name="Klute M.J."/>
            <person name="Nakayama T."/>
            <person name="Obornik M."/>
            <person name="Reyes-Prieto A."/>
            <person name="Armbrust E.V."/>
            <person name="Aves S.J."/>
            <person name="Beiko R.G."/>
            <person name="Coutinho P."/>
            <person name="Dacks J.B."/>
            <person name="Durnford D.G."/>
            <person name="Fast N.M."/>
            <person name="Green B.R."/>
            <person name="Grisdale C."/>
            <person name="Hempe F."/>
            <person name="Henrissat B."/>
            <person name="Hoppner M.P."/>
            <person name="Ishida K.-I."/>
            <person name="Kim E."/>
            <person name="Koreny L."/>
            <person name="Kroth P.G."/>
            <person name="Liu Y."/>
            <person name="Malik S.-B."/>
            <person name="Maier U.G."/>
            <person name="McRose D."/>
            <person name="Mock T."/>
            <person name="Neilson J.A."/>
            <person name="Onodera N.T."/>
            <person name="Poole A.M."/>
            <person name="Pritham E.J."/>
            <person name="Richards T.A."/>
            <person name="Rocap G."/>
            <person name="Roy S.W."/>
            <person name="Sarai C."/>
            <person name="Schaack S."/>
            <person name="Shirato S."/>
            <person name="Slamovits C.H."/>
            <person name="Spencer D.F."/>
            <person name="Suzuki S."/>
            <person name="Worden A.Z."/>
            <person name="Zauner S."/>
            <person name="Barry K."/>
            <person name="Bell C."/>
            <person name="Bharti A.K."/>
            <person name="Crow J.A."/>
            <person name="Grimwood J."/>
            <person name="Kramer R."/>
            <person name="Lindquist E."/>
            <person name="Lucas S."/>
            <person name="Salamov A."/>
            <person name="McFadden G.I."/>
            <person name="Lane C.E."/>
            <person name="Keeling P.J."/>
            <person name="Gray M.W."/>
            <person name="Grigoriev I.V."/>
            <person name="Archibald J.M."/>
        </authorList>
    </citation>
    <scope>NUCLEOTIDE SEQUENCE</scope>
    <source>
        <strain evidence="15">CCMP2712</strain>
    </source>
</reference>
<dbReference type="EMBL" id="JH993005">
    <property type="protein sequence ID" value="EKX44221.1"/>
    <property type="molecule type" value="Genomic_DNA"/>
</dbReference>
<dbReference type="GO" id="GO:0001508">
    <property type="term" value="P:action potential"/>
    <property type="evidence" value="ECO:0007669"/>
    <property type="project" value="TreeGrafter"/>
</dbReference>
<evidence type="ECO:0000313" key="15">
    <source>
        <dbReference type="Proteomes" id="UP000011087"/>
    </source>
</evidence>
<dbReference type="STRING" id="905079.L1J6R5"/>
<dbReference type="OrthoDB" id="5975586at2759"/>
<keyword evidence="11" id="KW-0732">Signal</keyword>
<dbReference type="PANTHER" id="PTHR11537">
    <property type="entry name" value="VOLTAGE-GATED POTASSIUM CHANNEL"/>
    <property type="match status" value="1"/>
</dbReference>
<evidence type="ECO:0000256" key="3">
    <source>
        <dbReference type="ARBA" id="ARBA00022692"/>
    </source>
</evidence>
<keyword evidence="5 10" id="KW-1133">Transmembrane helix</keyword>
<evidence type="ECO:0000256" key="1">
    <source>
        <dbReference type="ARBA" id="ARBA00004141"/>
    </source>
</evidence>
<dbReference type="eggNOG" id="ENOG502SFV4">
    <property type="taxonomic scope" value="Eukaryota"/>
</dbReference>
<dbReference type="GO" id="GO:0015276">
    <property type="term" value="F:ligand-gated monoatomic ion channel activity"/>
    <property type="evidence" value="ECO:0007669"/>
    <property type="project" value="InterPro"/>
</dbReference>
<dbReference type="Gene3D" id="1.10.287.70">
    <property type="match status" value="1"/>
</dbReference>
<feature type="transmembrane region" description="Helical" evidence="10">
    <location>
        <begin position="690"/>
        <end position="709"/>
    </location>
</feature>
<evidence type="ECO:0000256" key="7">
    <source>
        <dbReference type="ARBA" id="ARBA00023136"/>
    </source>
</evidence>
<feature type="chain" id="PRO_5008771025" description="EF-hand domain-containing protein" evidence="11">
    <location>
        <begin position="22"/>
        <end position="904"/>
    </location>
</feature>
<dbReference type="Pfam" id="PF07885">
    <property type="entry name" value="Ion_trans_2"/>
    <property type="match status" value="1"/>
</dbReference>
<dbReference type="GeneID" id="17300912"/>
<dbReference type="GO" id="GO:0005509">
    <property type="term" value="F:calcium ion binding"/>
    <property type="evidence" value="ECO:0007669"/>
    <property type="project" value="InterPro"/>
</dbReference>
<evidence type="ECO:0000256" key="6">
    <source>
        <dbReference type="ARBA" id="ARBA00023065"/>
    </source>
</evidence>
<dbReference type="Pfam" id="PF13202">
    <property type="entry name" value="EF-hand_5"/>
    <property type="match status" value="1"/>
</dbReference>
<keyword evidence="7 10" id="KW-0472">Membrane</keyword>
<evidence type="ECO:0000256" key="10">
    <source>
        <dbReference type="SAM" id="Phobius"/>
    </source>
</evidence>
<feature type="transmembrane region" description="Helical" evidence="10">
    <location>
        <begin position="656"/>
        <end position="678"/>
    </location>
</feature>
<name>L1J6R5_GUITC</name>
<dbReference type="PaxDb" id="55529-EKX44221"/>
<keyword evidence="4" id="KW-0106">Calcium</keyword>
<dbReference type="PROSITE" id="PS00018">
    <property type="entry name" value="EF_HAND_1"/>
    <property type="match status" value="2"/>
</dbReference>
<keyword evidence="8" id="KW-0407">Ion channel</keyword>
<evidence type="ECO:0000256" key="2">
    <source>
        <dbReference type="ARBA" id="ARBA00022448"/>
    </source>
</evidence>
<feature type="region of interest" description="Disordered" evidence="9">
    <location>
        <begin position="861"/>
        <end position="904"/>
    </location>
</feature>
<gene>
    <name evidence="13" type="ORF">GUITHDRAFT_163588</name>
</gene>
<reference evidence="14" key="3">
    <citation type="submission" date="2015-06" db="UniProtKB">
        <authorList>
            <consortium name="EnsemblProtists"/>
        </authorList>
    </citation>
    <scope>IDENTIFICATION</scope>
</reference>
<feature type="compositionally biased region" description="Basic and acidic residues" evidence="9">
    <location>
        <begin position="893"/>
        <end position="904"/>
    </location>
</feature>
<keyword evidence="6" id="KW-0406">Ion transport</keyword>
<dbReference type="KEGG" id="gtt:GUITHDRAFT_163588"/>
<evidence type="ECO:0000256" key="8">
    <source>
        <dbReference type="ARBA" id="ARBA00023303"/>
    </source>
</evidence>
<evidence type="ECO:0000256" key="11">
    <source>
        <dbReference type="SAM" id="SignalP"/>
    </source>
</evidence>
<dbReference type="AlphaFoldDB" id="L1J6R5"/>
<proteinExistence type="predicted"/>
<accession>L1J6R5</accession>
<keyword evidence="2" id="KW-0813">Transport</keyword>
<evidence type="ECO:0000256" key="5">
    <source>
        <dbReference type="ARBA" id="ARBA00022989"/>
    </source>
</evidence>
<sequence length="904" mass="101809">MKACAPFISALCLLLIQGVNCGFCPATSCLRTGASGQCLLPNISSSFCPASEWSPYITSYPPSWWTKSNISSMNATPALGYIKEYAPCCRHCVWSLGYPLAVPLVIVISPNQDLCAAEVSKFSLCYLDCTKWAGDLSVLDTDGNGRLSYQEFLPYFTDYLVAPSQNYQLYTGGRMTFDVQFSRLNPFYVFAFIDFNNDFMVSMQEWDIFRHFWTPVLVSGAGPSLVPSDGRSLAQGPFGGFFMDEALYAIWSTNAINLMLEYYVNHRKQGFRSYDVREPESVEKMSSMSSRDLDGSGRVSMEEHYFYHFSDKNGDGVLSPEEFYSSLYRTDCKPLCPVVGCNCSECPASGVVAADCPPSPQGDVDGTDLKRNFNLHDMDKNGVISFLERKFVAADLNMDRMIDSEEWRIADYPEDYGPFLGHCVVEGSRCVINSATYNFYMSFHYCASRGSKTYKRLLSQYPWSSSCLLKVEVERLPPFVDVIQFNTSDQKAKLESEGWLCWDPDPAVSNDSLCFTGYAVQMFHAAAERLLWTYRFVLSPSSLTVAQLRPPVVEGVGAGNAEFKLALFSSYKMPWRPPQYNTSDFFCSSTLWKQDGLVVVKRSDEKVVSIEFAILMLLISPSFINFIVFCYFVMLVVGHIFWWVERRQNPDLFNKSYVYGVMDGLWFSIVTVTSVGYGDKAPRTGLGKNLTVIWMFLGMLCYGVFSSGVSEQINVAAKENSIKSVYDLSTFQVGVLESMSEPLVKGIDLGLDYSFTTIKCKDLAECEKFLLTDQTISAFVAAHSDVIAYFQSRGLNDQMCGNPMRILLQQRLCGPLPRRCPLSNHAGALRRRDFQPSRHQVPHPRPAPAQRGWLQLRHSLPSQAHHRHHRRPGRLLRAHRCGRDQTQGGAEQEDQRVARASDRP</sequence>
<dbReference type="InterPro" id="IPR013099">
    <property type="entry name" value="K_chnl_dom"/>
</dbReference>
<evidence type="ECO:0000256" key="9">
    <source>
        <dbReference type="SAM" id="MobiDB-lite"/>
    </source>
</evidence>
<evidence type="ECO:0000256" key="4">
    <source>
        <dbReference type="ARBA" id="ARBA00022837"/>
    </source>
</evidence>
<protein>
    <recommendedName>
        <fullName evidence="12">EF-hand domain-containing protein</fullName>
    </recommendedName>
</protein>
<reference evidence="13 15" key="1">
    <citation type="journal article" date="2012" name="Nature">
        <title>Algal genomes reveal evolutionary mosaicism and the fate of nucleomorphs.</title>
        <authorList>
            <consortium name="DOE Joint Genome Institute"/>
            <person name="Curtis B.A."/>
            <person name="Tanifuji G."/>
            <person name="Burki F."/>
            <person name="Gruber A."/>
            <person name="Irimia M."/>
            <person name="Maruyama S."/>
            <person name="Arias M.C."/>
            <person name="Ball S.G."/>
            <person name="Gile G.H."/>
            <person name="Hirakawa Y."/>
            <person name="Hopkins J.F."/>
            <person name="Kuo A."/>
            <person name="Rensing S.A."/>
            <person name="Schmutz J."/>
            <person name="Symeonidi A."/>
            <person name="Elias M."/>
            <person name="Eveleigh R.J."/>
            <person name="Herman E.K."/>
            <person name="Klute M.J."/>
            <person name="Nakayama T."/>
            <person name="Obornik M."/>
            <person name="Reyes-Prieto A."/>
            <person name="Armbrust E.V."/>
            <person name="Aves S.J."/>
            <person name="Beiko R.G."/>
            <person name="Coutinho P."/>
            <person name="Dacks J.B."/>
            <person name="Durnford D.G."/>
            <person name="Fast N.M."/>
            <person name="Green B.R."/>
            <person name="Grisdale C.J."/>
            <person name="Hempel F."/>
            <person name="Henrissat B."/>
            <person name="Hoppner M.P."/>
            <person name="Ishida K."/>
            <person name="Kim E."/>
            <person name="Koreny L."/>
            <person name="Kroth P.G."/>
            <person name="Liu Y."/>
            <person name="Malik S.B."/>
            <person name="Maier U.G."/>
            <person name="McRose D."/>
            <person name="Mock T."/>
            <person name="Neilson J.A."/>
            <person name="Onodera N.T."/>
            <person name="Poole A.M."/>
            <person name="Pritham E.J."/>
            <person name="Richards T.A."/>
            <person name="Rocap G."/>
            <person name="Roy S.W."/>
            <person name="Sarai C."/>
            <person name="Schaack S."/>
            <person name="Shirato S."/>
            <person name="Slamovits C.H."/>
            <person name="Spencer D.F."/>
            <person name="Suzuki S."/>
            <person name="Worden A.Z."/>
            <person name="Zauner S."/>
            <person name="Barry K."/>
            <person name="Bell C."/>
            <person name="Bharti A.K."/>
            <person name="Crow J.A."/>
            <person name="Grimwood J."/>
            <person name="Kramer R."/>
            <person name="Lindquist E."/>
            <person name="Lucas S."/>
            <person name="Salamov A."/>
            <person name="McFadden G.I."/>
            <person name="Lane C.E."/>
            <person name="Keeling P.J."/>
            <person name="Gray M.W."/>
            <person name="Grigoriev I.V."/>
            <person name="Archibald J.M."/>
        </authorList>
    </citation>
    <scope>NUCLEOTIDE SEQUENCE</scope>
    <source>
        <strain evidence="13 15">CCMP2712</strain>
    </source>
</reference>
<feature type="signal peptide" evidence="11">
    <location>
        <begin position="1"/>
        <end position="21"/>
    </location>
</feature>
<evidence type="ECO:0000313" key="14">
    <source>
        <dbReference type="EnsemblProtists" id="EKX44221"/>
    </source>
</evidence>
<organism evidence="13">
    <name type="scientific">Guillardia theta (strain CCMP2712)</name>
    <name type="common">Cryptophyte</name>
    <dbReference type="NCBI Taxonomy" id="905079"/>
    <lineage>
        <taxon>Eukaryota</taxon>
        <taxon>Cryptophyceae</taxon>
        <taxon>Pyrenomonadales</taxon>
        <taxon>Geminigeraceae</taxon>
        <taxon>Guillardia</taxon>
    </lineage>
</organism>
<dbReference type="PANTHER" id="PTHR11537:SF252">
    <property type="entry name" value="POTASSIUM VOLTAGE-GATED CHANNEL PROTEIN SHAW"/>
    <property type="match status" value="1"/>
</dbReference>
<dbReference type="SUPFAM" id="SSF47473">
    <property type="entry name" value="EF-hand"/>
    <property type="match status" value="2"/>
</dbReference>
<keyword evidence="15" id="KW-1185">Reference proteome</keyword>
<dbReference type="GO" id="GO:0008076">
    <property type="term" value="C:voltage-gated potassium channel complex"/>
    <property type="evidence" value="ECO:0007669"/>
    <property type="project" value="InterPro"/>
</dbReference>
<dbReference type="InterPro" id="IPR002048">
    <property type="entry name" value="EF_hand_dom"/>
</dbReference>
<evidence type="ECO:0000259" key="12">
    <source>
        <dbReference type="PROSITE" id="PS50222"/>
    </source>
</evidence>
<dbReference type="SUPFAM" id="SSF81324">
    <property type="entry name" value="Voltage-gated potassium channels"/>
    <property type="match status" value="1"/>
</dbReference>
<dbReference type="InterPro" id="IPR018247">
    <property type="entry name" value="EF_Hand_1_Ca_BS"/>
</dbReference>
<dbReference type="HOGENOM" id="CLU_320924_0_0_1"/>
<feature type="compositionally biased region" description="Basic residues" evidence="9">
    <location>
        <begin position="864"/>
        <end position="880"/>
    </location>
</feature>
<dbReference type="PROSITE" id="PS50222">
    <property type="entry name" value="EF_HAND_2"/>
    <property type="match status" value="2"/>
</dbReference>
<feature type="transmembrane region" description="Helical" evidence="10">
    <location>
        <begin position="612"/>
        <end position="644"/>
    </location>
</feature>
<dbReference type="GO" id="GO:0005251">
    <property type="term" value="F:delayed rectifier potassium channel activity"/>
    <property type="evidence" value="ECO:0007669"/>
    <property type="project" value="TreeGrafter"/>
</dbReference>
<feature type="domain" description="EF-hand" evidence="12">
    <location>
        <begin position="311"/>
        <end position="333"/>
    </location>
</feature>
<dbReference type="Gene3D" id="1.10.238.10">
    <property type="entry name" value="EF-hand"/>
    <property type="match status" value="1"/>
</dbReference>
<feature type="domain" description="EF-hand" evidence="12">
    <location>
        <begin position="138"/>
        <end position="162"/>
    </location>
</feature>
<keyword evidence="3 10" id="KW-0812">Transmembrane</keyword>
<dbReference type="EnsemblProtists" id="EKX44221">
    <property type="protein sequence ID" value="EKX44221"/>
    <property type="gene ID" value="GUITHDRAFT_163588"/>
</dbReference>
<dbReference type="RefSeq" id="XP_005831201.1">
    <property type="nucleotide sequence ID" value="XM_005831144.1"/>
</dbReference>
<dbReference type="Proteomes" id="UP000011087">
    <property type="component" value="Unassembled WGS sequence"/>
</dbReference>
<comment type="subcellular location">
    <subcellularLocation>
        <location evidence="1">Membrane</location>
        <topology evidence="1">Multi-pass membrane protein</topology>
    </subcellularLocation>
</comment>
<evidence type="ECO:0000313" key="13">
    <source>
        <dbReference type="EMBL" id="EKX44221.1"/>
    </source>
</evidence>
<dbReference type="InterPro" id="IPR011992">
    <property type="entry name" value="EF-hand-dom_pair"/>
</dbReference>